<dbReference type="InParanoid" id="E9G7Y4"/>
<evidence type="ECO:0000313" key="2">
    <source>
        <dbReference type="Proteomes" id="UP000000305"/>
    </source>
</evidence>
<protein>
    <submittedName>
        <fullName evidence="1">Uncharacterized protein</fullName>
    </submittedName>
</protein>
<dbReference type="Proteomes" id="UP000000305">
    <property type="component" value="Unassembled WGS sequence"/>
</dbReference>
<dbReference type="EMBL" id="GL732534">
    <property type="protein sequence ID" value="EFX84579.1"/>
    <property type="molecule type" value="Genomic_DNA"/>
</dbReference>
<name>E9G7Y4_DAPPU</name>
<sequence length="288" mass="32513">MESRMKEFRRGVVVKKRSCPTNWKYSDFKASAMKNSNCPDLESFLISFDYHMEGKKETFLPKKKSGFSQLAVANGVLPKIYYYREPHGLHCQNPAHLGSAAALDVERDFCERCVHSGGNYTNQSIYWTLPELIYIPISKRNTFLNSMYADLNETILENHRKIASVLKHDTGLDYEIHVIAEIGQQGSVLSVLSDSHGHIGNDDNQLHLPAADISNLFFYYNANRSAKFGYMSNSPGELTGKLSNHKGGINPSDVYFMAHCVHITKGENNKRGVERNFTIGFISRSSKC</sequence>
<reference evidence="1 2" key="1">
    <citation type="journal article" date="2011" name="Science">
        <title>The ecoresponsive genome of Daphnia pulex.</title>
        <authorList>
            <person name="Colbourne J.K."/>
            <person name="Pfrender M.E."/>
            <person name="Gilbert D."/>
            <person name="Thomas W.K."/>
            <person name="Tucker A."/>
            <person name="Oakley T.H."/>
            <person name="Tokishita S."/>
            <person name="Aerts A."/>
            <person name="Arnold G.J."/>
            <person name="Basu M.K."/>
            <person name="Bauer D.J."/>
            <person name="Caceres C.E."/>
            <person name="Carmel L."/>
            <person name="Casola C."/>
            <person name="Choi J.H."/>
            <person name="Detter J.C."/>
            <person name="Dong Q."/>
            <person name="Dusheyko S."/>
            <person name="Eads B.D."/>
            <person name="Frohlich T."/>
            <person name="Geiler-Samerotte K.A."/>
            <person name="Gerlach D."/>
            <person name="Hatcher P."/>
            <person name="Jogdeo S."/>
            <person name="Krijgsveld J."/>
            <person name="Kriventseva E.V."/>
            <person name="Kultz D."/>
            <person name="Laforsch C."/>
            <person name="Lindquist E."/>
            <person name="Lopez J."/>
            <person name="Manak J.R."/>
            <person name="Muller J."/>
            <person name="Pangilinan J."/>
            <person name="Patwardhan R.P."/>
            <person name="Pitluck S."/>
            <person name="Pritham E.J."/>
            <person name="Rechtsteiner A."/>
            <person name="Rho M."/>
            <person name="Rogozin I.B."/>
            <person name="Sakarya O."/>
            <person name="Salamov A."/>
            <person name="Schaack S."/>
            <person name="Shapiro H."/>
            <person name="Shiga Y."/>
            <person name="Skalitzky C."/>
            <person name="Smith Z."/>
            <person name="Souvorov A."/>
            <person name="Sung W."/>
            <person name="Tang Z."/>
            <person name="Tsuchiya D."/>
            <person name="Tu H."/>
            <person name="Vos H."/>
            <person name="Wang M."/>
            <person name="Wolf Y.I."/>
            <person name="Yamagata H."/>
            <person name="Yamada T."/>
            <person name="Ye Y."/>
            <person name="Shaw J.R."/>
            <person name="Andrews J."/>
            <person name="Crease T.J."/>
            <person name="Tang H."/>
            <person name="Lucas S.M."/>
            <person name="Robertson H.M."/>
            <person name="Bork P."/>
            <person name="Koonin E.V."/>
            <person name="Zdobnov E.M."/>
            <person name="Grigoriev I.V."/>
            <person name="Lynch M."/>
            <person name="Boore J.L."/>
        </authorList>
    </citation>
    <scope>NUCLEOTIDE SEQUENCE [LARGE SCALE GENOMIC DNA]</scope>
</reference>
<proteinExistence type="predicted"/>
<organism evidence="1 2">
    <name type="scientific">Daphnia pulex</name>
    <name type="common">Water flea</name>
    <dbReference type="NCBI Taxonomy" id="6669"/>
    <lineage>
        <taxon>Eukaryota</taxon>
        <taxon>Metazoa</taxon>
        <taxon>Ecdysozoa</taxon>
        <taxon>Arthropoda</taxon>
        <taxon>Crustacea</taxon>
        <taxon>Branchiopoda</taxon>
        <taxon>Diplostraca</taxon>
        <taxon>Cladocera</taxon>
        <taxon>Anomopoda</taxon>
        <taxon>Daphniidae</taxon>
        <taxon>Daphnia</taxon>
    </lineage>
</organism>
<evidence type="ECO:0000313" key="1">
    <source>
        <dbReference type="EMBL" id="EFX84579.1"/>
    </source>
</evidence>
<dbReference type="AlphaFoldDB" id="E9G7Y4"/>
<keyword evidence="2" id="KW-1185">Reference proteome</keyword>
<dbReference type="KEGG" id="dpx:DAPPUDRAFT_238991"/>
<dbReference type="PhylomeDB" id="E9G7Y4"/>
<accession>E9G7Y4</accession>
<gene>
    <name evidence="1" type="ORF">DAPPUDRAFT_238991</name>
</gene>
<dbReference type="HOGENOM" id="CLU_785855_0_0_1"/>